<protein>
    <recommendedName>
        <fullName evidence="4">Ubiquinol-cytochrome-c reductase complex assembly factor 3</fullName>
    </recommendedName>
</protein>
<keyword evidence="13" id="KW-1185">Reference proteome</keyword>
<evidence type="ECO:0000313" key="13">
    <source>
        <dbReference type="Proteomes" id="UP001187315"/>
    </source>
</evidence>
<dbReference type="PANTHER" id="PTHR36465:SF1">
    <property type="entry name" value="UBIQUINOL-CYTOCHROME-C REDUCTASE COMPLEX ASSEMBLY FACTOR 3"/>
    <property type="match status" value="1"/>
</dbReference>
<evidence type="ECO:0000256" key="8">
    <source>
        <dbReference type="ARBA" id="ARBA00023128"/>
    </source>
</evidence>
<comment type="subcellular location">
    <subcellularLocation>
        <location evidence="2">Mitochondrion inner membrane</location>
        <topology evidence="2">Single-pass membrane protein</topology>
    </subcellularLocation>
</comment>
<keyword evidence="5 11" id="KW-0812">Transmembrane</keyword>
<evidence type="ECO:0000256" key="9">
    <source>
        <dbReference type="ARBA" id="ARBA00023136"/>
    </source>
</evidence>
<evidence type="ECO:0000256" key="4">
    <source>
        <dbReference type="ARBA" id="ARBA00016475"/>
    </source>
</evidence>
<dbReference type="GO" id="GO:0006754">
    <property type="term" value="P:ATP biosynthetic process"/>
    <property type="evidence" value="ECO:0007669"/>
    <property type="project" value="UniProtKB-KW"/>
</dbReference>
<feature type="transmembrane region" description="Helical" evidence="11">
    <location>
        <begin position="7"/>
        <end position="24"/>
    </location>
</feature>
<comment type="caution">
    <text evidence="12">The sequence shown here is derived from an EMBL/GenBank/DDBJ whole genome shotgun (WGS) entry which is preliminary data.</text>
</comment>
<dbReference type="AlphaFoldDB" id="A0AA88RWM6"/>
<dbReference type="GO" id="GO:0005743">
    <property type="term" value="C:mitochondrial inner membrane"/>
    <property type="evidence" value="ECO:0007669"/>
    <property type="project" value="UniProtKB-SubCell"/>
</dbReference>
<keyword evidence="9 11" id="KW-0472">Membrane</keyword>
<evidence type="ECO:0000256" key="3">
    <source>
        <dbReference type="ARBA" id="ARBA00006970"/>
    </source>
</evidence>
<sequence>MSALRKLLVYTGAVTALITGYVFWRSLEPGEQRNREILKNLPESNPARMEESRRRNVQIMELLKEAAETNDNIARTFGSQK</sequence>
<keyword evidence="7 11" id="KW-1133">Transmembrane helix</keyword>
<evidence type="ECO:0000256" key="10">
    <source>
        <dbReference type="ARBA" id="ARBA00023310"/>
    </source>
</evidence>
<gene>
    <name evidence="12" type="ORF">Q7C36_019665</name>
</gene>
<dbReference type="InterPro" id="IPR027896">
    <property type="entry name" value="UQCC3"/>
</dbReference>
<dbReference type="GO" id="GO:0034551">
    <property type="term" value="P:mitochondrial respiratory chain complex III assembly"/>
    <property type="evidence" value="ECO:0007669"/>
    <property type="project" value="InterPro"/>
</dbReference>
<reference evidence="12" key="1">
    <citation type="submission" date="2023-08" db="EMBL/GenBank/DDBJ databases">
        <title>Pelteobagrus vachellii genome.</title>
        <authorList>
            <person name="Liu H."/>
        </authorList>
    </citation>
    <scope>NUCLEOTIDE SEQUENCE</scope>
    <source>
        <strain evidence="12">PRFRI_2022a</strain>
        <tissue evidence="12">Muscle</tissue>
    </source>
</reference>
<keyword evidence="10" id="KW-0066">ATP synthesis</keyword>
<accession>A0AA88RWM6</accession>
<dbReference type="Proteomes" id="UP001187315">
    <property type="component" value="Unassembled WGS sequence"/>
</dbReference>
<keyword evidence="8" id="KW-0496">Mitochondrion</keyword>
<evidence type="ECO:0000256" key="1">
    <source>
        <dbReference type="ARBA" id="ARBA00002879"/>
    </source>
</evidence>
<comment type="similarity">
    <text evidence="3">Belongs to the UQCC3 family.</text>
</comment>
<evidence type="ECO:0000256" key="6">
    <source>
        <dbReference type="ARBA" id="ARBA00022792"/>
    </source>
</evidence>
<comment type="function">
    <text evidence="1">Required for the assembly of the ubiquinol-cytochrome c reductase complex (mitochondrial respiratory chain complex III or cytochrome b-c1 complex), mediating cytochrome b recruitment and probably stabilization within the complex. Thereby, plays an important role in ATP production by mitochondria. Cardiolipin-binding protein, it may also control the cardiolipin composition of mitochondria membranes and their morphology.</text>
</comment>
<keyword evidence="6" id="KW-0999">Mitochondrion inner membrane</keyword>
<evidence type="ECO:0000313" key="12">
    <source>
        <dbReference type="EMBL" id="KAK2823065.1"/>
    </source>
</evidence>
<evidence type="ECO:0000256" key="2">
    <source>
        <dbReference type="ARBA" id="ARBA00004434"/>
    </source>
</evidence>
<evidence type="ECO:0000256" key="11">
    <source>
        <dbReference type="SAM" id="Phobius"/>
    </source>
</evidence>
<dbReference type="EMBL" id="JAVHJS010000021">
    <property type="protein sequence ID" value="KAK2823065.1"/>
    <property type="molecule type" value="Genomic_DNA"/>
</dbReference>
<dbReference type="PANTHER" id="PTHR36465">
    <property type="entry name" value="UBIQUINOL-CYTOCHROME-C REDUCTASE COMPLEX ASSEMBLY FACTOR 3"/>
    <property type="match status" value="1"/>
</dbReference>
<dbReference type="Pfam" id="PF15141">
    <property type="entry name" value="UQCC3"/>
    <property type="match status" value="1"/>
</dbReference>
<name>A0AA88RWM6_TACVA</name>
<proteinExistence type="inferred from homology"/>
<organism evidence="12 13">
    <name type="scientific">Tachysurus vachellii</name>
    <name type="common">Darkbarbel catfish</name>
    <name type="synonym">Pelteobagrus vachellii</name>
    <dbReference type="NCBI Taxonomy" id="175792"/>
    <lineage>
        <taxon>Eukaryota</taxon>
        <taxon>Metazoa</taxon>
        <taxon>Chordata</taxon>
        <taxon>Craniata</taxon>
        <taxon>Vertebrata</taxon>
        <taxon>Euteleostomi</taxon>
        <taxon>Actinopterygii</taxon>
        <taxon>Neopterygii</taxon>
        <taxon>Teleostei</taxon>
        <taxon>Ostariophysi</taxon>
        <taxon>Siluriformes</taxon>
        <taxon>Bagridae</taxon>
        <taxon>Tachysurus</taxon>
    </lineage>
</organism>
<evidence type="ECO:0000256" key="5">
    <source>
        <dbReference type="ARBA" id="ARBA00022692"/>
    </source>
</evidence>
<evidence type="ECO:0000256" key="7">
    <source>
        <dbReference type="ARBA" id="ARBA00022989"/>
    </source>
</evidence>